<dbReference type="InterPro" id="IPR032808">
    <property type="entry name" value="DoxX"/>
</dbReference>
<organism evidence="8 9">
    <name type="scientific">Rubellimicrobium thermophilum DSM 16684</name>
    <dbReference type="NCBI Taxonomy" id="1123069"/>
    <lineage>
        <taxon>Bacteria</taxon>
        <taxon>Pseudomonadati</taxon>
        <taxon>Pseudomonadota</taxon>
        <taxon>Alphaproteobacteria</taxon>
        <taxon>Rhodobacterales</taxon>
        <taxon>Roseobacteraceae</taxon>
        <taxon>Rubellimicrobium</taxon>
    </lineage>
</organism>
<comment type="similarity">
    <text evidence="2">Belongs to the DoxX family.</text>
</comment>
<evidence type="ECO:0000313" key="9">
    <source>
        <dbReference type="Proteomes" id="UP000015346"/>
    </source>
</evidence>
<dbReference type="STRING" id="1123069.ruthe_01050"/>
<dbReference type="HOGENOM" id="CLU_058421_3_1_5"/>
<keyword evidence="6 7" id="KW-0472">Membrane</keyword>
<protein>
    <submittedName>
        <fullName evidence="8">Putative membrane protein</fullName>
    </submittedName>
</protein>
<feature type="transmembrane region" description="Helical" evidence="7">
    <location>
        <begin position="86"/>
        <end position="107"/>
    </location>
</feature>
<proteinExistence type="inferred from homology"/>
<evidence type="ECO:0000256" key="2">
    <source>
        <dbReference type="ARBA" id="ARBA00006679"/>
    </source>
</evidence>
<comment type="subcellular location">
    <subcellularLocation>
        <location evidence="1">Cell membrane</location>
        <topology evidence="1">Multi-pass membrane protein</topology>
    </subcellularLocation>
</comment>
<feature type="transmembrane region" description="Helical" evidence="7">
    <location>
        <begin position="59"/>
        <end position="79"/>
    </location>
</feature>
<dbReference type="EMBL" id="AOLV01000010">
    <property type="protein sequence ID" value="EPX86240.1"/>
    <property type="molecule type" value="Genomic_DNA"/>
</dbReference>
<keyword evidence="9" id="KW-1185">Reference proteome</keyword>
<name>S9S7S9_9RHOB</name>
<dbReference type="AlphaFoldDB" id="S9S7S9"/>
<comment type="caution">
    <text evidence="8">The sequence shown here is derived from an EMBL/GenBank/DDBJ whole genome shotgun (WGS) entry which is preliminary data.</text>
</comment>
<evidence type="ECO:0000256" key="1">
    <source>
        <dbReference type="ARBA" id="ARBA00004651"/>
    </source>
</evidence>
<evidence type="ECO:0000256" key="7">
    <source>
        <dbReference type="SAM" id="Phobius"/>
    </source>
</evidence>
<reference evidence="8 9" key="1">
    <citation type="journal article" date="2013" name="Stand. Genomic Sci.">
        <title>Genome sequence of the reddish-pigmented Rubellimicrobium thermophilum type strain (DSM 16684(T)), a member of the Roseobacter clade.</title>
        <authorList>
            <person name="Fiebig A."/>
            <person name="Riedel T."/>
            <person name="Gronow S."/>
            <person name="Petersen J."/>
            <person name="Klenk H.P."/>
            <person name="Goker M."/>
        </authorList>
    </citation>
    <scope>NUCLEOTIDE SEQUENCE [LARGE SCALE GENOMIC DNA]</scope>
    <source>
        <strain evidence="8 9">DSM 16684</strain>
    </source>
</reference>
<feature type="transmembrane region" description="Helical" evidence="7">
    <location>
        <begin position="21"/>
        <end position="39"/>
    </location>
</feature>
<sequence length="143" mass="14848">MILSPSSSARIAVTHPDLAALLLRVTMGGLFLAHAWLKIAVFTPAGTAGYFTSLGLPGILAYLTIAAELLGGLALIAGFRTRAVSIALLPVLIGAAWFGHGSAGFFFSNEGGGWEYPAFWAVALIVQALLGGGAWSLDRRAVH</sequence>
<accession>S9S7S9</accession>
<keyword evidence="3" id="KW-1003">Cell membrane</keyword>
<keyword evidence="5 7" id="KW-1133">Transmembrane helix</keyword>
<dbReference type="InterPro" id="IPR051907">
    <property type="entry name" value="DoxX-like_oxidoreductase"/>
</dbReference>
<feature type="transmembrane region" description="Helical" evidence="7">
    <location>
        <begin position="119"/>
        <end position="137"/>
    </location>
</feature>
<evidence type="ECO:0000313" key="8">
    <source>
        <dbReference type="EMBL" id="EPX86240.1"/>
    </source>
</evidence>
<dbReference type="PANTHER" id="PTHR33452:SF1">
    <property type="entry name" value="INNER MEMBRANE PROTEIN YPHA-RELATED"/>
    <property type="match status" value="1"/>
</dbReference>
<evidence type="ECO:0000256" key="5">
    <source>
        <dbReference type="ARBA" id="ARBA00022989"/>
    </source>
</evidence>
<dbReference type="Pfam" id="PF07681">
    <property type="entry name" value="DoxX"/>
    <property type="match status" value="1"/>
</dbReference>
<gene>
    <name evidence="8" type="ORF">ruthe_01050</name>
</gene>
<dbReference type="RefSeq" id="WP_021097148.1">
    <property type="nucleotide sequence ID" value="NZ_KE557320.1"/>
</dbReference>
<evidence type="ECO:0000256" key="4">
    <source>
        <dbReference type="ARBA" id="ARBA00022692"/>
    </source>
</evidence>
<dbReference type="PANTHER" id="PTHR33452">
    <property type="entry name" value="OXIDOREDUCTASE CATD-RELATED"/>
    <property type="match status" value="1"/>
</dbReference>
<dbReference type="GO" id="GO:0005886">
    <property type="term" value="C:plasma membrane"/>
    <property type="evidence" value="ECO:0007669"/>
    <property type="project" value="UniProtKB-SubCell"/>
</dbReference>
<evidence type="ECO:0000256" key="3">
    <source>
        <dbReference type="ARBA" id="ARBA00022475"/>
    </source>
</evidence>
<dbReference type="PATRIC" id="fig|1123069.3.peg.1023"/>
<evidence type="ECO:0000256" key="6">
    <source>
        <dbReference type="ARBA" id="ARBA00023136"/>
    </source>
</evidence>
<dbReference type="Proteomes" id="UP000015346">
    <property type="component" value="Unassembled WGS sequence"/>
</dbReference>
<keyword evidence="4 7" id="KW-0812">Transmembrane</keyword>